<feature type="region of interest" description="Disordered" evidence="3">
    <location>
        <begin position="3083"/>
        <end position="3127"/>
    </location>
</feature>
<dbReference type="VEuPathDB" id="GiardiaDB:GMRT_12419"/>
<dbReference type="PANTHER" id="PTHR16166">
    <property type="entry name" value="VACUOLAR PROTEIN SORTING-ASSOCIATED PROTEIN VPS13"/>
    <property type="match status" value="1"/>
</dbReference>
<dbReference type="EMBL" id="VDLU01000004">
    <property type="protein sequence ID" value="TNJ27223.1"/>
    <property type="molecule type" value="Genomic_DNA"/>
</dbReference>
<dbReference type="Proteomes" id="UP000315496">
    <property type="component" value="Chromosome 4"/>
</dbReference>
<evidence type="ECO:0000256" key="2">
    <source>
        <dbReference type="SAM" id="Coils"/>
    </source>
</evidence>
<protein>
    <submittedName>
        <fullName evidence="4">Chorein</fullName>
    </submittedName>
</protein>
<feature type="compositionally biased region" description="Low complexity" evidence="3">
    <location>
        <begin position="1554"/>
        <end position="1568"/>
    </location>
</feature>
<keyword evidence="5" id="KW-1185">Reference proteome</keyword>
<evidence type="ECO:0000313" key="4">
    <source>
        <dbReference type="EMBL" id="TNJ27223.1"/>
    </source>
</evidence>
<evidence type="ECO:0000256" key="1">
    <source>
        <dbReference type="ARBA" id="ARBA00006545"/>
    </source>
</evidence>
<dbReference type="GO" id="GO:0045053">
    <property type="term" value="P:protein retention in Golgi apparatus"/>
    <property type="evidence" value="ECO:0007669"/>
    <property type="project" value="TreeGrafter"/>
</dbReference>
<feature type="compositionally biased region" description="Polar residues" evidence="3">
    <location>
        <begin position="1569"/>
        <end position="1586"/>
    </location>
</feature>
<proteinExistence type="inferred from homology"/>
<organism evidence="4 5">
    <name type="scientific">Giardia muris</name>
    <dbReference type="NCBI Taxonomy" id="5742"/>
    <lineage>
        <taxon>Eukaryota</taxon>
        <taxon>Metamonada</taxon>
        <taxon>Diplomonadida</taxon>
        <taxon>Hexamitidae</taxon>
        <taxon>Giardiinae</taxon>
        <taxon>Giardia</taxon>
    </lineage>
</organism>
<feature type="region of interest" description="Disordered" evidence="3">
    <location>
        <begin position="1554"/>
        <end position="1586"/>
    </location>
</feature>
<feature type="compositionally biased region" description="Basic and acidic residues" evidence="3">
    <location>
        <begin position="3083"/>
        <end position="3096"/>
    </location>
</feature>
<dbReference type="GO" id="GO:0006623">
    <property type="term" value="P:protein targeting to vacuole"/>
    <property type="evidence" value="ECO:0007669"/>
    <property type="project" value="TreeGrafter"/>
</dbReference>
<evidence type="ECO:0000256" key="3">
    <source>
        <dbReference type="SAM" id="MobiDB-lite"/>
    </source>
</evidence>
<gene>
    <name evidence="4" type="ORF">GMRT_12419</name>
</gene>
<dbReference type="InterPro" id="IPR026847">
    <property type="entry name" value="VPS13"/>
</dbReference>
<accession>A0A4Z1SZZ7</accession>
<feature type="compositionally biased region" description="Low complexity" evidence="3">
    <location>
        <begin position="3112"/>
        <end position="3127"/>
    </location>
</feature>
<name>A0A4Z1SZZ7_GIAMU</name>
<feature type="coiled-coil region" evidence="2">
    <location>
        <begin position="422"/>
        <end position="463"/>
    </location>
</feature>
<evidence type="ECO:0000313" key="5">
    <source>
        <dbReference type="Proteomes" id="UP000315496"/>
    </source>
</evidence>
<sequence>MLEGVLARVVGKYGTAYLKDFGSEQVKTSLLAGTVELHDLFLRPEAVANLIPGLEVSCGCISIMKLQIPWRSLRTGKIHCEIAGLVIVVRPAQPSFSPQHVIKAALENLTGHLKHLLSQETRTMSKYRARLAELRQEPTKTSRFRSLLYRLQALVLNSVEIAVRDVYIAWDVGPFALAVSFSSLTVFGGETDKETGSSYKLGSITGLQAQYVQLPTAFDTSHADAVLEALKGLLDSSSSEALIEPFSCQLRAGLCTDFVKQRRPLLEFELTLSPFVLRSDLYRSFRFIDSLLAALGYGEFLFALTPSDLAMACPVSMLGRCLRRQACSDALEQDLSVDSDSKLQHIANQFSALYSTHLRYKYLVRSFLGSERDADKAFPSPPVRGRRAKVVLAALQYFGPSAAQLAELTGSLPLPLLSRLRSEAMERFEEEIENQLQLAQQEVAALLKQREKQRQELTQSEVTELVEIAGLENGVSEQVLGALSGDVTLIALSMLLEAAEAQVLTDQAERLATLRIAQMRFHFRLLDSGDFCFQTTLSSLSLVSAGTEPLITQLQDRDLLTLTVQQPAPQGGRLGVSLALNQVQVMISEPVLPLVASVLHGLYRPPGNRLACPVHQKTSSFDFVILRNQYGELVSGYLLESLQAFELSIRLSAPIFWIAASEATPLVLDPGTLVVETCEVTEEMLRAREVAFRVEVADVAIGTARAPRSILEPLTLVTTLVMSLENGAIRLGLEQDLVAITMTLDTIQDILALACRYIDVSLHSRPVFEYLRLLQADSLPRLATISLEEYRQFLARREVTGSAEGAEGTVDAAGARESGRRVRFSVDLSLARLQVFLRLGSGLAFSLQGVHIVIEKVEGLSYRLSLGSAQLCMGDPILRVGDEGQKISVHLLVEERITVEASVPTLCVDVSLNACLDCLNILRTVTRMLDEAGLLPLLDQLFMDVRAAAREASSTGTKTEKEAEAAQRELELTATVQGLVLSLRDNRYTLPQRPDPEATLFLTGRVGCMNFKLRAMNGLSLSYDVTHIDLFVQNLDGTESVFLQTSESIAGPALHLALLLGPDSGFDPTITVVVRTHSPLSFVFRPRAVFKLLAALQTLHFDSYDFIEAFERQPAVSASSVSSVRIAFDVELAPLYLSLPVFPELPGGRMGAPSACFSFCISRLALGTERQGPVYTHTLLLSEMTLDLLLERLKLRLLTYPAIEALSRQVYERLSAPIVVLQEVAVSLELEAPLRLDITVDVLSHLLYLVGDEGSIGYSVVDDLELEALERLRQRLRETLNGLQEATAEQLHREAGREFSSLLALNLSLVDCRGIGSPEIGDLILDDIEQELCRDDQDWNAAAQPLVPVKASISLVASITELSVTLRTSSQPLGAEGTEPPVVVLRLHALRGALENGEDLQFSLSVGAVIGTTRLERSFFEAHGFLLTASRSSADAELVARCHYGLQVQLILSMELISDVLTVLAALPTRNREALLRHQRLSELYAEVVQQNARIILLESLEHGRAMSRLSALYPGDERVTAPAETNRILLVVEGVGLAVELPVGEVALSPETRLSTTTTATTPSGSSVKSQYRNVSMDSDDGSNTSPRLAFCGTERLAISLTLSVSFSRQQSLTYVRNKAYRTVEELCRRQQMTISGLLQSFAVICNHGTSSTALFDSTNLSLSYRASVLEEQDGGVIDPVLLRTEKAVGELSVPDAISMAIDPLTLRILLGTKDAIVEAIPAAFLERARIVTAQELDRLKQLSQAFLHGGATALNSSSEAAIVSEKTCVELFILRGTLLPIQRASSLLSLTLTAPQRLSLNVNGGVDEGLSPLVIYLSGVSGTYRNWKPASRQSNLEGVCQKASLQVWLGSNVVNPQRKEYDALLRPVRVNLVLRQYDTTAEQKSATKEEVIVEFTIGEVVELFLTVPAGAEILKLLSTFSAELSSLQQHRCADPARNRLCDLLREQAAEDPTVASSGVYRSWLSQKTTRSGLRLGQQITLSDTTGAVQRVSVFHDAAECQVFVPKPGIFQVSVPAGTPLTTSLWLSLHVDGLQSLFSIPLETIVYADLYELDALGIYLAPVRAEGAVSVHIHVFSPVVVVNYTSHSFLIGVTPRPQHVLPPHECYSASDACEDLHLLHQEEEEATEPLCLGRFLPTASLTAAHGLESTIVAPGYSNLRVVACGTEARGLSVRVLQLLPSYEVANNCPGRISVVLAEGGEEGREEALDFLPGEVRSVRHTGRDVVLKRVMCEHLLGEAGTLESIAETRLLAEKEPAGGMFFIPLRCEGEKGREEKGAPRELCCCFEEAVVRKEAHFNKALLADVIPPVSLQLSLSVPAVLENRLSARVQLAIVRVDGLARPPLSGFVAYGRCGVVWCTPRDALKVVLRAAAEMEEYPYHKAGPFRLPLPGTRIALAWRSRRKPDVTKFAVVHSRLCTGGATLHLVIEPALVLSNGLRRPVTVLLLGEREGTSPLSQSLGPGERVEVSALPGAALELERYSLCASRIEDARPLTLGVHTLALPDGACVMSVVQENHRLEVRLLPTTADLRQAARIINETDLNFRFQADGDVVRIVGHGEGAFPLGDEPVSLHLGGNEKYVCKVRLPLLEVPQRFQSGRRPRRSFVFCSSLVDGRLNCVVREERRGRKGPKEQKEMMIAAEGATEGAASDPKGIISGLVRVAGVDVAVLETEDVYHRREVFRLHVGGIRADGRVTSAAYSVDFGLETLILRHFHADARYPVVLRWKPLKQSQHTTACLEVQAEIHTDTRILRLERLRVVPGTLHVSLDQALVETCVRLFQSGTLITAYFVQRPDDWRELLSLLRALATRNEETARRVVEALSVYHFTQQSQAQPSTESTKAMGQTGRYIYLGAFHLGRARLRLSVNLTSLPFRGNPFVMALTRLGAVLFSVERARLGLAPFEVRGELLHTSRLRERLVRAYARASALGAAPAVLLARPAFTHFSESFKKPGREDVGRLENFFAHNAAGVAGVVQMPLEGLGRLLDAGSMDKKLSERRAETLRGSRRSAREAGRNAFVDFATDVWSGIRGVVSKPRKGLQAHGTSGFFLGLGQGLSGVILKTLLGLNDLLLHLVLGVGGRAERRTAAPISRDEREGRLFLGPIGEREQERSEPTASSSSSEMSATSDD</sequence>
<comment type="caution">
    <text evidence="4">The sequence shown here is derived from an EMBL/GenBank/DDBJ whole genome shotgun (WGS) entry which is preliminary data.</text>
</comment>
<dbReference type="OrthoDB" id="272810at2759"/>
<dbReference type="PANTHER" id="PTHR16166:SF93">
    <property type="entry name" value="INTERMEMBRANE LIPID TRANSFER PROTEIN VPS13"/>
    <property type="match status" value="1"/>
</dbReference>
<comment type="similarity">
    <text evidence="1">Belongs to the VPS13 family.</text>
</comment>
<keyword evidence="2" id="KW-0175">Coiled coil</keyword>
<reference evidence="4 5" key="1">
    <citation type="submission" date="2019-05" db="EMBL/GenBank/DDBJ databases">
        <title>The compact genome of Giardia muris reveals important steps in the evolution of intestinal protozoan parasites.</title>
        <authorList>
            <person name="Xu F."/>
            <person name="Jimenez-Gonzalez A."/>
            <person name="Einarsson E."/>
            <person name="Astvaldsson A."/>
            <person name="Peirasmaki D."/>
            <person name="Eckmann L."/>
            <person name="Andersson J.O."/>
            <person name="Svard S.G."/>
            <person name="Jerlstrom-Hultqvist J."/>
        </authorList>
    </citation>
    <scope>NUCLEOTIDE SEQUENCE [LARGE SCALE GENOMIC DNA]</scope>
    <source>
        <strain evidence="4 5">Roberts-Thomson</strain>
    </source>
</reference>